<evidence type="ECO:0000313" key="2">
    <source>
        <dbReference type="Proteomes" id="UP001148737"/>
    </source>
</evidence>
<comment type="caution">
    <text evidence="1">The sequence shown here is derived from an EMBL/GenBank/DDBJ whole genome shotgun (WGS) entry which is preliminary data.</text>
</comment>
<protein>
    <submittedName>
        <fullName evidence="1">Uncharacterized protein</fullName>
    </submittedName>
</protein>
<reference evidence="1" key="1">
    <citation type="submission" date="2022-07" db="EMBL/GenBank/DDBJ databases">
        <title>Genome Sequence of Lecanicillium saksenae.</title>
        <authorList>
            <person name="Buettner E."/>
        </authorList>
    </citation>
    <scope>NUCLEOTIDE SEQUENCE</scope>
    <source>
        <strain evidence="1">VT-O1</strain>
    </source>
</reference>
<gene>
    <name evidence="1" type="ORF">NLG97_g9859</name>
</gene>
<accession>A0ACC1QGN3</accession>
<evidence type="ECO:0000313" key="1">
    <source>
        <dbReference type="EMBL" id="KAJ3474411.1"/>
    </source>
</evidence>
<name>A0ACC1QGN3_9HYPO</name>
<dbReference type="EMBL" id="JANAKD010002190">
    <property type="protein sequence ID" value="KAJ3474411.1"/>
    <property type="molecule type" value="Genomic_DNA"/>
</dbReference>
<proteinExistence type="predicted"/>
<keyword evidence="2" id="KW-1185">Reference proteome</keyword>
<organism evidence="1 2">
    <name type="scientific">Lecanicillium saksenae</name>
    <dbReference type="NCBI Taxonomy" id="468837"/>
    <lineage>
        <taxon>Eukaryota</taxon>
        <taxon>Fungi</taxon>
        <taxon>Dikarya</taxon>
        <taxon>Ascomycota</taxon>
        <taxon>Pezizomycotina</taxon>
        <taxon>Sordariomycetes</taxon>
        <taxon>Hypocreomycetidae</taxon>
        <taxon>Hypocreales</taxon>
        <taxon>Cordycipitaceae</taxon>
        <taxon>Lecanicillium</taxon>
    </lineage>
</organism>
<dbReference type="Proteomes" id="UP001148737">
    <property type="component" value="Unassembled WGS sequence"/>
</dbReference>
<sequence length="476" mass="52859">MWRTFISGWPSLKAALAACWFPSGGEFQGTTASRVDAFHFTRVFQKYTEFPSSFNMDEHKKFLADRILSEERPITYRILSRALDVNVNTAKEMLYDFYKYQNALRADSVHATYLIYGIKDDGPSQPDVDMEMGSSQPERFTEQVPTITMTLTADEKLQDTLSQYSKVTSVHIYSLAPNLQKDFVLLVDVAKSISEYATNEDAAALSKKYGTIYNPHTRRRDRKKGIPAAVPAASAKKAEPAAKPAAVPTSVKKEPALSAPVKQEPPASSSAKSTPAPKKGGGGIMQSFAKAASKPPKPKPVVKKEEDTTMALSDDGEADDDDMPAPKKTAAETESLRQAKRKREEDLRRMMEEDDEEEEEEEKEPEDAEMEEPEPEPEPEPVKEEKEEPKEVVSTSSDGRRRGKRRVMKKKRILDDQGYMVTIQEAAWESFSEDDTPAPPKKETPSSTPASSSAKPKKAPAAKGSQGSIMSFFAKK</sequence>